<gene>
    <name evidence="2" type="ORF">EV421DRAFT_1805947</name>
</gene>
<dbReference type="AlphaFoldDB" id="A0AA39JMT9"/>
<dbReference type="Proteomes" id="UP001175226">
    <property type="component" value="Unassembled WGS sequence"/>
</dbReference>
<keyword evidence="1" id="KW-0472">Membrane</keyword>
<keyword evidence="1" id="KW-0812">Transmembrane</keyword>
<dbReference type="EMBL" id="JAUEPT010000023">
    <property type="protein sequence ID" value="KAK0443293.1"/>
    <property type="molecule type" value="Genomic_DNA"/>
</dbReference>
<organism evidence="2 3">
    <name type="scientific">Armillaria borealis</name>
    <dbReference type="NCBI Taxonomy" id="47425"/>
    <lineage>
        <taxon>Eukaryota</taxon>
        <taxon>Fungi</taxon>
        <taxon>Dikarya</taxon>
        <taxon>Basidiomycota</taxon>
        <taxon>Agaricomycotina</taxon>
        <taxon>Agaricomycetes</taxon>
        <taxon>Agaricomycetidae</taxon>
        <taxon>Agaricales</taxon>
        <taxon>Marasmiineae</taxon>
        <taxon>Physalacriaceae</taxon>
        <taxon>Armillaria</taxon>
    </lineage>
</organism>
<keyword evidence="3" id="KW-1185">Reference proteome</keyword>
<comment type="caution">
    <text evidence="2">The sequence shown here is derived from an EMBL/GenBank/DDBJ whole genome shotgun (WGS) entry which is preliminary data.</text>
</comment>
<evidence type="ECO:0000256" key="1">
    <source>
        <dbReference type="SAM" id="Phobius"/>
    </source>
</evidence>
<name>A0AA39JMT9_9AGAR</name>
<sequence length="112" mass="12408">MGGRSVSIGTLVLMHRCVFEAHNHPASLFAVLTYCVIACADWIINVYLPNFALLPGHLPYFSSVTVAINTVLRLRGVTALQGMTFAINSDLAKYAVQKRHNDSDLMVLLRYI</sequence>
<proteinExistence type="predicted"/>
<reference evidence="2" key="1">
    <citation type="submission" date="2023-06" db="EMBL/GenBank/DDBJ databases">
        <authorList>
            <consortium name="Lawrence Berkeley National Laboratory"/>
            <person name="Ahrendt S."/>
            <person name="Sahu N."/>
            <person name="Indic B."/>
            <person name="Wong-Bajracharya J."/>
            <person name="Merenyi Z."/>
            <person name="Ke H.-M."/>
            <person name="Monk M."/>
            <person name="Kocsube S."/>
            <person name="Drula E."/>
            <person name="Lipzen A."/>
            <person name="Balint B."/>
            <person name="Henrissat B."/>
            <person name="Andreopoulos B."/>
            <person name="Martin F.M."/>
            <person name="Harder C.B."/>
            <person name="Rigling D."/>
            <person name="Ford K.L."/>
            <person name="Foster G.D."/>
            <person name="Pangilinan J."/>
            <person name="Papanicolaou A."/>
            <person name="Barry K."/>
            <person name="LaButti K."/>
            <person name="Viragh M."/>
            <person name="Koriabine M."/>
            <person name="Yan M."/>
            <person name="Riley R."/>
            <person name="Champramary S."/>
            <person name="Plett K.L."/>
            <person name="Tsai I.J."/>
            <person name="Slot J."/>
            <person name="Sipos G."/>
            <person name="Plett J."/>
            <person name="Nagy L.G."/>
            <person name="Grigoriev I.V."/>
        </authorList>
    </citation>
    <scope>NUCLEOTIDE SEQUENCE</scope>
    <source>
        <strain evidence="2">FPL87.14</strain>
    </source>
</reference>
<evidence type="ECO:0000313" key="3">
    <source>
        <dbReference type="Proteomes" id="UP001175226"/>
    </source>
</evidence>
<protein>
    <submittedName>
        <fullName evidence="2">Uncharacterized protein</fullName>
    </submittedName>
</protein>
<evidence type="ECO:0000313" key="2">
    <source>
        <dbReference type="EMBL" id="KAK0443293.1"/>
    </source>
</evidence>
<feature type="transmembrane region" description="Helical" evidence="1">
    <location>
        <begin position="28"/>
        <end position="48"/>
    </location>
</feature>
<accession>A0AA39JMT9</accession>
<keyword evidence="1" id="KW-1133">Transmembrane helix</keyword>